<keyword evidence="5" id="KW-0808">Transferase</keyword>
<feature type="coiled-coil region" evidence="10">
    <location>
        <begin position="1521"/>
        <end position="1548"/>
    </location>
</feature>
<dbReference type="SUPFAM" id="SSF55874">
    <property type="entry name" value="ATPase domain of HSP90 chaperone/DNA topoisomerase II/histidine kinase"/>
    <property type="match status" value="1"/>
</dbReference>
<evidence type="ECO:0000256" key="7">
    <source>
        <dbReference type="ARBA" id="ARBA00023012"/>
    </source>
</evidence>
<dbReference type="InterPro" id="IPR016132">
    <property type="entry name" value="Phyto_chromo_attachment"/>
</dbReference>
<dbReference type="SMART" id="SM00065">
    <property type="entry name" value="GAF"/>
    <property type="match status" value="2"/>
</dbReference>
<dbReference type="InterPro" id="IPR005467">
    <property type="entry name" value="His_kinase_dom"/>
</dbReference>
<dbReference type="SUPFAM" id="SSF55781">
    <property type="entry name" value="GAF domain-like"/>
    <property type="match status" value="2"/>
</dbReference>
<feature type="coiled-coil region" evidence="10">
    <location>
        <begin position="665"/>
        <end position="692"/>
    </location>
</feature>
<dbReference type="RefSeq" id="WP_214441004.1">
    <property type="nucleotide sequence ID" value="NZ_JAECZB010000081.1"/>
</dbReference>
<dbReference type="SMART" id="SM00086">
    <property type="entry name" value="PAC"/>
    <property type="match status" value="8"/>
</dbReference>
<dbReference type="PROSITE" id="PS51371">
    <property type="entry name" value="CBS"/>
    <property type="match status" value="2"/>
</dbReference>
<feature type="domain" description="CBS" evidence="15">
    <location>
        <begin position="15"/>
        <end position="88"/>
    </location>
</feature>
<dbReference type="CDD" id="cd04620">
    <property type="entry name" value="CBS_two-component_sensor_histidine_kinase_repeat1"/>
    <property type="match status" value="1"/>
</dbReference>
<comment type="similarity">
    <text evidence="2">In the N-terminal section; belongs to the phytochrome family.</text>
</comment>
<dbReference type="InterPro" id="IPR000700">
    <property type="entry name" value="PAS-assoc_C"/>
</dbReference>
<dbReference type="InterPro" id="IPR013655">
    <property type="entry name" value="PAS_fold_3"/>
</dbReference>
<dbReference type="GO" id="GO:0000155">
    <property type="term" value="F:phosphorelay sensor kinase activity"/>
    <property type="evidence" value="ECO:0007669"/>
    <property type="project" value="InterPro"/>
</dbReference>
<feature type="domain" description="PAC" evidence="14">
    <location>
        <begin position="1299"/>
        <end position="1351"/>
    </location>
</feature>
<feature type="domain" description="PAS" evidence="13">
    <location>
        <begin position="176"/>
        <end position="221"/>
    </location>
</feature>
<dbReference type="InterPro" id="IPR013656">
    <property type="entry name" value="PAS_4"/>
</dbReference>
<evidence type="ECO:0000256" key="3">
    <source>
        <dbReference type="ARBA" id="ARBA00012438"/>
    </source>
</evidence>
<dbReference type="CDD" id="cd00082">
    <property type="entry name" value="HisKA"/>
    <property type="match status" value="1"/>
</dbReference>
<feature type="domain" description="Phytochrome chromophore attachment site" evidence="11">
    <location>
        <begin position="1371"/>
        <end position="1507"/>
    </location>
</feature>
<feature type="domain" description="PAS" evidence="13">
    <location>
        <begin position="1225"/>
        <end position="1271"/>
    </location>
</feature>
<dbReference type="InterPro" id="IPR003661">
    <property type="entry name" value="HisK_dim/P_dom"/>
</dbReference>
<dbReference type="CDD" id="cd00130">
    <property type="entry name" value="PAS"/>
    <property type="match status" value="8"/>
</dbReference>
<dbReference type="SMART" id="SM00116">
    <property type="entry name" value="CBS"/>
    <property type="match status" value="2"/>
</dbReference>
<keyword evidence="6" id="KW-0418">Kinase</keyword>
<dbReference type="EMBL" id="JAECZB010000081">
    <property type="protein sequence ID" value="MBH8554773.1"/>
    <property type="molecule type" value="Genomic_DNA"/>
</dbReference>
<dbReference type="InterPro" id="IPR001610">
    <property type="entry name" value="PAC"/>
</dbReference>
<dbReference type="SUPFAM" id="SSF47384">
    <property type="entry name" value="Homodimeric domain of signal transducing histidine kinase"/>
    <property type="match status" value="1"/>
</dbReference>
<dbReference type="InterPro" id="IPR029016">
    <property type="entry name" value="GAF-like_dom_sf"/>
</dbReference>
<keyword evidence="9" id="KW-0129">CBS domain</keyword>
<dbReference type="Pfam" id="PF08447">
    <property type="entry name" value="PAS_3"/>
    <property type="match status" value="3"/>
</dbReference>
<evidence type="ECO:0000256" key="9">
    <source>
        <dbReference type="PROSITE-ProRule" id="PRU00703"/>
    </source>
</evidence>
<dbReference type="SUPFAM" id="SSF55785">
    <property type="entry name" value="PYP-like sensor domain (PAS domain)"/>
    <property type="match status" value="9"/>
</dbReference>
<dbReference type="Gene3D" id="3.30.450.40">
    <property type="match status" value="1"/>
</dbReference>
<dbReference type="PANTHER" id="PTHR43304:SF1">
    <property type="entry name" value="PAC DOMAIN-CONTAINING PROTEIN"/>
    <property type="match status" value="1"/>
</dbReference>
<dbReference type="SUPFAM" id="SSF54631">
    <property type="entry name" value="CBS-domain pair"/>
    <property type="match status" value="1"/>
</dbReference>
<dbReference type="Pfam" id="PF08448">
    <property type="entry name" value="PAS_4"/>
    <property type="match status" value="3"/>
</dbReference>
<dbReference type="InterPro" id="IPR000014">
    <property type="entry name" value="PAS"/>
</dbReference>
<feature type="domain" description="PAS" evidence="13">
    <location>
        <begin position="981"/>
        <end position="1051"/>
    </location>
</feature>
<dbReference type="PRINTS" id="PR00344">
    <property type="entry name" value="BCTRLSENSOR"/>
</dbReference>
<dbReference type="SMART" id="SM00387">
    <property type="entry name" value="HATPase_c"/>
    <property type="match status" value="1"/>
</dbReference>
<dbReference type="Gene3D" id="1.10.287.130">
    <property type="match status" value="1"/>
</dbReference>
<dbReference type="Gene3D" id="3.30.450.20">
    <property type="entry name" value="PAS domain"/>
    <property type="match status" value="9"/>
</dbReference>
<evidence type="ECO:0000313" key="16">
    <source>
        <dbReference type="EMBL" id="MBH8554773.1"/>
    </source>
</evidence>
<accession>A0A8J7HHH4</accession>
<evidence type="ECO:0000259" key="15">
    <source>
        <dbReference type="PROSITE" id="PS51371"/>
    </source>
</evidence>
<keyword evidence="4" id="KW-0597">Phosphoprotein</keyword>
<reference evidence="16 17" key="1">
    <citation type="journal article" date="2021" name="Int. J. Syst. Evol. Microbiol.">
        <title>Amazonocrinis nigriterrae gen. nov., sp. nov., Atlanticothrix silvestris gen. nov., sp. nov. and Dendronalium phyllosphericum gen. nov., sp. nov., nostocacean cyanobacteria from Brazilian environments.</title>
        <authorList>
            <person name="Alvarenga D.O."/>
            <person name="Andreote A.P.D."/>
            <person name="Branco L.H.Z."/>
            <person name="Delbaje E."/>
            <person name="Cruz R.B."/>
            <person name="Varani A.M."/>
            <person name="Fiore M.F."/>
        </authorList>
    </citation>
    <scope>NUCLEOTIDE SEQUENCE [LARGE SCALE GENOMIC DNA]</scope>
    <source>
        <strain evidence="16 17">CENA357</strain>
    </source>
</reference>
<dbReference type="CDD" id="cd00075">
    <property type="entry name" value="HATPase"/>
    <property type="match status" value="1"/>
</dbReference>
<evidence type="ECO:0000256" key="8">
    <source>
        <dbReference type="ARBA" id="ARBA00055745"/>
    </source>
</evidence>
<dbReference type="InterPro" id="IPR036890">
    <property type="entry name" value="HATPase_C_sf"/>
</dbReference>
<sequence>MNIPSCDSQNIEQTIIRNPLIVHPEFFLVDVIKLMSQVPGNLDNLPNKEIDSLTSQVSSCVLVMENSQLLGMFTQQDLIKLTAQGKKLEGMSIAEVMTRDLVTLKLNEFKDIFTALNLLKQHQIRYLPIVREQGELIGLVTLTSLLAITIRQAELYNYAQTKLDKRHQIETELRLEHNFVSTILNLAGALVLVLDFQGKIIRFNRTCEQITGYRFDEVRGKFIWDFWLFSEENELIKAAYRNFNNNSFPKQNENYWVTKNNEERLISWSNNVLFNRNGQIEYIVCTGIDVTESRKAEEELRQTRNFLQMMINNLPVGVFVKDARPENFGKLKLWNEACEKIYGLTTDQAIGKTDYDFFPQEQAEFFSQTDQAAFSLGVCQDIAEYLIDSFSLGRRILHTTKIPLYDKHHQPEYLLCISEDITEKKQSEEKLQQAKEQLQTVLDAVPGFVSWVSTDGYYLGVNRHLAESFKLTPDAFVGQELGFMQNSPQFTEFMYSFLKSSNLASSHVIDAKIKDEKRNYLLVAQKYQKNTAAVVVGIDITERKQAEIALAESEDMLRSVLDSTPSLVTMVNQERKILFINKTVLGLSVEELIGTNIDNYVITDDQHIQSAALERVFNQGEVVSYEIRGFSANNSLRHYHSQVGPICRDGHVMSAVIVTNDISEQQAALRDRKQAEAALKESEEKFRLFTENIKSAFWIIDIEGNSRQMVYVSPAFEEIWGRSAEEFYMSYTTALEAIHPADRQHFIVDTPQKQGEYDEEYRIIRPDGVIRWIRSRAFPIKNETDEVYRIIGIAEDITERKQAEIALQSLVESTASTIGQDFFPALVEYISSTLDIHLALVTEFIDNQFHSLGFWYDGQLQPQISYDMRSTPCEILTQQGAYYCSSGIQQLFPSDHKLVALQAESFMGVILSNDFGEPIGTLCVVDNKPIPDPYKFEGILKVFAARASAELQRQRAQEALQQLNRELEARVEQRTLELQESEAELRAIFHQAAVGIRLSTLDGHILKVNQKLCEILGYSQEELLNKTFMDITHPEDLQCHLHELQKLIKGKVETFSLEKRYLHKSGNSVWVNLTVSLIKDVNNQPIYLIDVIEDIRDRKLAQEELKRQFAAVEAAIDGIGILSQNNYIYLNKAHVEMFGYTSADQIIGKTWKEIYEPHEINRFQTEIFPILMQQKHWRGEAIAKRKDGSLFEEEVSLTISEQGDLICVCRDISQRKEAERLLEEQRIFLRSIIDNNPNCIFVKDTQGKFLLVNQAMADFHHTTIPELVGRTDAEFYSNTELQRFNDFDQAVFSMLQPIQMLESSIKKATKEECYFQSIRVPLIAPNGQVRGILGVATDITERKLAQDALQQQIERERLVNVITQRIREFLDLQATLNVTVAEIHKLLKVDRVLIYRILPDGTGKVIAEALTCDYESILEHSFPVESFPHECYLHYAKGNIYALSDRNLRTSPSCMKQFMLDMQIRAKLVIPIIQQGMLWGLLIAHQCSSPREWKSGEIELLQQLANQLAIATKQSGLYAQLQIELNERRQTEAELRQVKERLQFLIASSPAVIFTAQPLTRNYYPTQTTYISENVFNLIGYGAEEFLTQPNLWIDRIHPEDAPQILQNLSQLLKKGHYSHEYRWLHRDGEYRWLFDELKFVLDEHGNPQEIIGLRMDISDRKKAEEEICKTLEKEKELSDLKSRFISMTSHEFRTPLAVIASSAGILKNFSHKLGEPQKQKHLQCIQTYVKHTTQLLDDILLINKAEAGKLAFEPTSFGLVDFCRTLLEELQLSAPNHTLIFSPQYLHNLSLENDFIACMDTKLLRQILSNLFSNAVKYSSDGSKVEFNLSVQYETAIFLIQDEGIGISPEDQQHLFESFYRASNVGNTPGTGLGLTIVKKCLDLQGGRITVASEVGVGTTFRVELPLMATNCLI</sequence>
<feature type="domain" description="PAC" evidence="14">
    <location>
        <begin position="250"/>
        <end position="302"/>
    </location>
</feature>
<dbReference type="Gene3D" id="2.10.70.100">
    <property type="match status" value="1"/>
</dbReference>
<evidence type="ECO:0000259" key="12">
    <source>
        <dbReference type="PROSITE" id="PS50109"/>
    </source>
</evidence>
<keyword evidence="17" id="KW-1185">Reference proteome</keyword>
<dbReference type="Gene3D" id="3.30.565.10">
    <property type="entry name" value="Histidine kinase-like ATPase, C-terminal domain"/>
    <property type="match status" value="1"/>
</dbReference>
<dbReference type="InterPro" id="IPR000644">
    <property type="entry name" value="CBS_dom"/>
</dbReference>
<dbReference type="PANTHER" id="PTHR43304">
    <property type="entry name" value="PHYTOCHROME-LIKE PROTEIN CPH1"/>
    <property type="match status" value="1"/>
</dbReference>
<dbReference type="Pfam" id="PF00571">
    <property type="entry name" value="CBS"/>
    <property type="match status" value="1"/>
</dbReference>
<dbReference type="PROSITE" id="PS50112">
    <property type="entry name" value="PAS"/>
    <property type="match status" value="6"/>
</dbReference>
<dbReference type="InterPro" id="IPR052162">
    <property type="entry name" value="Sensor_kinase/Photoreceptor"/>
</dbReference>
<dbReference type="InterPro" id="IPR004358">
    <property type="entry name" value="Sig_transdc_His_kin-like_C"/>
</dbReference>
<protein>
    <recommendedName>
        <fullName evidence="3">histidine kinase</fullName>
        <ecNumber evidence="3">2.7.13.3</ecNumber>
    </recommendedName>
</protein>
<feature type="domain" description="PAS" evidence="13">
    <location>
        <begin position="1538"/>
        <end position="1616"/>
    </location>
</feature>
<dbReference type="Pfam" id="PF13426">
    <property type="entry name" value="PAS_9"/>
    <property type="match status" value="2"/>
</dbReference>
<comment type="catalytic activity">
    <reaction evidence="1">
        <text>ATP + protein L-histidine = ADP + protein N-phospho-L-histidine.</text>
        <dbReference type="EC" id="2.7.13.3"/>
    </reaction>
</comment>
<keyword evidence="7" id="KW-0902">Two-component regulatory system</keyword>
<evidence type="ECO:0000259" key="11">
    <source>
        <dbReference type="PROSITE" id="PS50046"/>
    </source>
</evidence>
<dbReference type="Proteomes" id="UP000599391">
    <property type="component" value="Unassembled WGS sequence"/>
</dbReference>
<feature type="coiled-coil region" evidence="10">
    <location>
        <begin position="417"/>
        <end position="444"/>
    </location>
</feature>
<comment type="function">
    <text evidence="8">Photoreceptor which exists in two forms that are reversibly interconvertible by light: the R form that absorbs maximally in the red region of the spectrum and the FR form that absorbs maximally in the far-red region.</text>
</comment>
<dbReference type="InterPro" id="IPR046342">
    <property type="entry name" value="CBS_dom_sf"/>
</dbReference>
<keyword evidence="10" id="KW-0175">Coiled coil</keyword>
<dbReference type="PROSITE" id="PS50113">
    <property type="entry name" value="PAC"/>
    <property type="match status" value="6"/>
</dbReference>
<feature type="domain" description="PAS" evidence="13">
    <location>
        <begin position="682"/>
        <end position="744"/>
    </location>
</feature>
<proteinExistence type="inferred from homology"/>
<feature type="domain" description="CBS" evidence="15">
    <location>
        <begin position="97"/>
        <end position="155"/>
    </location>
</feature>
<dbReference type="NCBIfam" id="TIGR00229">
    <property type="entry name" value="sensory_box"/>
    <property type="match status" value="8"/>
</dbReference>
<evidence type="ECO:0000313" key="17">
    <source>
        <dbReference type="Proteomes" id="UP000599391"/>
    </source>
</evidence>
<name>A0A8J7HHH4_9CYAN</name>
<feature type="domain" description="PAC" evidence="14">
    <location>
        <begin position="757"/>
        <end position="809"/>
    </location>
</feature>
<dbReference type="PROSITE" id="PS50109">
    <property type="entry name" value="HIS_KIN"/>
    <property type="match status" value="1"/>
</dbReference>
<evidence type="ECO:0000256" key="10">
    <source>
        <dbReference type="SAM" id="Coils"/>
    </source>
</evidence>
<feature type="domain" description="PAC" evidence="14">
    <location>
        <begin position="1055"/>
        <end position="1107"/>
    </location>
</feature>
<dbReference type="SMART" id="SM00091">
    <property type="entry name" value="PAS"/>
    <property type="match status" value="9"/>
</dbReference>
<feature type="domain" description="PAC" evidence="14">
    <location>
        <begin position="1618"/>
        <end position="1670"/>
    </location>
</feature>
<evidence type="ECO:0000256" key="6">
    <source>
        <dbReference type="ARBA" id="ARBA00022777"/>
    </source>
</evidence>
<dbReference type="InterPro" id="IPR003018">
    <property type="entry name" value="GAF"/>
</dbReference>
<dbReference type="SMART" id="SM00388">
    <property type="entry name" value="HisKA"/>
    <property type="match status" value="1"/>
</dbReference>
<dbReference type="InterPro" id="IPR035965">
    <property type="entry name" value="PAS-like_dom_sf"/>
</dbReference>
<evidence type="ECO:0000256" key="5">
    <source>
        <dbReference type="ARBA" id="ARBA00022679"/>
    </source>
</evidence>
<evidence type="ECO:0000259" key="13">
    <source>
        <dbReference type="PROSITE" id="PS50112"/>
    </source>
</evidence>
<feature type="domain" description="PAC" evidence="14">
    <location>
        <begin position="380"/>
        <end position="433"/>
    </location>
</feature>
<dbReference type="Pfam" id="PF01590">
    <property type="entry name" value="GAF"/>
    <property type="match status" value="1"/>
</dbReference>
<evidence type="ECO:0000256" key="1">
    <source>
        <dbReference type="ARBA" id="ARBA00000085"/>
    </source>
</evidence>
<organism evidence="16 17">
    <name type="scientific">Atlanticothrix silvestris CENA357</name>
    <dbReference type="NCBI Taxonomy" id="1725252"/>
    <lineage>
        <taxon>Bacteria</taxon>
        <taxon>Bacillati</taxon>
        <taxon>Cyanobacteriota</taxon>
        <taxon>Cyanophyceae</taxon>
        <taxon>Nostocales</taxon>
        <taxon>Nodulariaceae</taxon>
        <taxon>Atlanticothrix</taxon>
        <taxon>Atlanticothrix silvestris</taxon>
    </lineage>
</organism>
<evidence type="ECO:0000256" key="4">
    <source>
        <dbReference type="ARBA" id="ARBA00022553"/>
    </source>
</evidence>
<feature type="domain" description="PAS" evidence="13">
    <location>
        <begin position="303"/>
        <end position="377"/>
    </location>
</feature>
<dbReference type="InterPro" id="IPR003594">
    <property type="entry name" value="HATPase_dom"/>
</dbReference>
<comment type="caution">
    <text evidence="16">The sequence shown here is derived from an EMBL/GenBank/DDBJ whole genome shotgun (WGS) entry which is preliminary data.</text>
</comment>
<dbReference type="InterPro" id="IPR036097">
    <property type="entry name" value="HisK_dim/P_sf"/>
</dbReference>
<dbReference type="Gene3D" id="3.10.580.10">
    <property type="entry name" value="CBS-domain"/>
    <property type="match status" value="1"/>
</dbReference>
<dbReference type="Pfam" id="PF00512">
    <property type="entry name" value="HisKA"/>
    <property type="match status" value="1"/>
</dbReference>
<evidence type="ECO:0000259" key="14">
    <source>
        <dbReference type="PROSITE" id="PS50113"/>
    </source>
</evidence>
<dbReference type="PROSITE" id="PS50046">
    <property type="entry name" value="PHYTOCHROME_2"/>
    <property type="match status" value="1"/>
</dbReference>
<feature type="coiled-coil region" evidence="10">
    <location>
        <begin position="946"/>
        <end position="984"/>
    </location>
</feature>
<evidence type="ECO:0000256" key="2">
    <source>
        <dbReference type="ARBA" id="ARBA00006402"/>
    </source>
</evidence>
<dbReference type="EC" id="2.7.13.3" evidence="3"/>
<feature type="domain" description="Histidine kinase" evidence="12">
    <location>
        <begin position="1688"/>
        <end position="1910"/>
    </location>
</feature>
<dbReference type="Pfam" id="PF02518">
    <property type="entry name" value="HATPase_c"/>
    <property type="match status" value="1"/>
</dbReference>
<dbReference type="FunFam" id="3.30.565.10:FF:000006">
    <property type="entry name" value="Sensor histidine kinase WalK"/>
    <property type="match status" value="1"/>
</dbReference>
<gene>
    <name evidence="16" type="ORF">I8751_20930</name>
</gene>